<dbReference type="Proteomes" id="UP000093894">
    <property type="component" value="Unassembled WGS sequence"/>
</dbReference>
<sequence>MLALDDQADQTPSDRRVESLVAPSASGDIPPSSDSLENRIQSRHRNTIRAQLFAAEAHNRAARTHERAASLGLGDAGAHRQAADRHRAAQAEAILRRLTYLLAAEQEAVSDGGAQTPPTDDAA</sequence>
<dbReference type="EMBL" id="LZLG01000114">
    <property type="protein sequence ID" value="OBJ58280.1"/>
    <property type="molecule type" value="Genomic_DNA"/>
</dbReference>
<proteinExistence type="predicted"/>
<name>A0A853LW18_9MYCO</name>
<evidence type="ECO:0000256" key="1">
    <source>
        <dbReference type="SAM" id="MobiDB-lite"/>
    </source>
</evidence>
<evidence type="ECO:0000313" key="3">
    <source>
        <dbReference type="Proteomes" id="UP000093894"/>
    </source>
</evidence>
<gene>
    <name evidence="2" type="ORF">A5628_01310</name>
</gene>
<protein>
    <submittedName>
        <fullName evidence="2">Uncharacterized protein</fullName>
    </submittedName>
</protein>
<comment type="caution">
    <text evidence="2">The sequence shown here is derived from an EMBL/GenBank/DDBJ whole genome shotgun (WGS) entry which is preliminary data.</text>
</comment>
<evidence type="ECO:0000313" key="2">
    <source>
        <dbReference type="EMBL" id="OBJ58280.1"/>
    </source>
</evidence>
<feature type="region of interest" description="Disordered" evidence="1">
    <location>
        <begin position="1"/>
        <end position="37"/>
    </location>
</feature>
<dbReference type="AlphaFoldDB" id="A0A853LW18"/>
<accession>A0A853LW18</accession>
<reference evidence="2 3" key="1">
    <citation type="submission" date="2016-06" db="EMBL/GenBank/DDBJ databases">
        <authorList>
            <person name="Sutton G."/>
            <person name="Brinkac L."/>
            <person name="Sanka R."/>
            <person name="Adams M."/>
            <person name="Lau E."/>
            <person name="Garcia-Basteiro A."/>
            <person name="Lopez-Varela E."/>
            <person name="Palencia S."/>
        </authorList>
    </citation>
    <scope>NUCLEOTIDE SEQUENCE [LARGE SCALE GENOMIC DNA]</scope>
    <source>
        <strain evidence="2 3">1164983.0</strain>
    </source>
</reference>
<organism evidence="2 3">
    <name type="scientific">Mycobacterium colombiense</name>
    <dbReference type="NCBI Taxonomy" id="339268"/>
    <lineage>
        <taxon>Bacteria</taxon>
        <taxon>Bacillati</taxon>
        <taxon>Actinomycetota</taxon>
        <taxon>Actinomycetes</taxon>
        <taxon>Mycobacteriales</taxon>
        <taxon>Mycobacteriaceae</taxon>
        <taxon>Mycobacterium</taxon>
        <taxon>Mycobacterium avium complex (MAC)</taxon>
    </lineage>
</organism>